<reference evidence="2" key="1">
    <citation type="journal article" date="2021" name="Science">
        <title>Hunting the eagle killer: A cyanobacterial neurotoxin causes vacuolar myelinopathy.</title>
        <authorList>
            <person name="Breinlinger S."/>
            <person name="Phillips T.J."/>
            <person name="Haram B.N."/>
            <person name="Mares J."/>
            <person name="Martinez Yerena J.A."/>
            <person name="Hrouzek P."/>
            <person name="Sobotka R."/>
            <person name="Henderson W.M."/>
            <person name="Schmieder P."/>
            <person name="Williams S.M."/>
            <person name="Lauderdale J.D."/>
            <person name="Wilde H.D."/>
            <person name="Gerrin W."/>
            <person name="Kust A."/>
            <person name="Washington J.W."/>
            <person name="Wagner C."/>
            <person name="Geier B."/>
            <person name="Liebeke M."/>
            <person name="Enke H."/>
            <person name="Niedermeyer T.H.J."/>
            <person name="Wilde S.B."/>
        </authorList>
    </citation>
    <scope>NUCLEOTIDE SEQUENCE [LARGE SCALE GENOMIC DNA]</scope>
    <source>
        <strain evidence="2">Thurmond2011</strain>
    </source>
</reference>
<protein>
    <submittedName>
        <fullName evidence="1">Uncharacterized protein</fullName>
    </submittedName>
</protein>
<dbReference type="Proteomes" id="UP000667802">
    <property type="component" value="Unassembled WGS sequence"/>
</dbReference>
<evidence type="ECO:0000313" key="1">
    <source>
        <dbReference type="EMBL" id="MDR9895289.1"/>
    </source>
</evidence>
<dbReference type="EMBL" id="JAALHA020000004">
    <property type="protein sequence ID" value="MDR9895289.1"/>
    <property type="molecule type" value="Genomic_DNA"/>
</dbReference>
<dbReference type="AlphaFoldDB" id="A0AAP5I5V0"/>
<gene>
    <name evidence="1" type="ORF">G7B40_012030</name>
</gene>
<name>A0AAP5I5V0_9CYAN</name>
<keyword evidence="2" id="KW-1185">Reference proteome</keyword>
<evidence type="ECO:0000313" key="2">
    <source>
        <dbReference type="Proteomes" id="UP000667802"/>
    </source>
</evidence>
<proteinExistence type="predicted"/>
<sequence>MPAIVNDSTPFDLKVGSRWSSFEKFRTEGAKSLDSIKNGTIGILHTKTGQYRIMEEQDFQRMLGLARDVDRLRRGLRVLSRTVRVVQKHPDTDTINLLIEAVATLGTLPELPTRDRFEPLIPESLDTDIDDEVDVDPDLVTRPLDIKNASFED</sequence>
<accession>A0AAP5I5V0</accession>
<dbReference type="RefSeq" id="WP_208341187.1">
    <property type="nucleotide sequence ID" value="NZ_CAWQFN010000815.1"/>
</dbReference>
<comment type="caution">
    <text evidence="1">The sequence shown here is derived from an EMBL/GenBank/DDBJ whole genome shotgun (WGS) entry which is preliminary data.</text>
</comment>
<organism evidence="1 2">
    <name type="scientific">Aetokthonos hydrillicola Thurmond2011</name>
    <dbReference type="NCBI Taxonomy" id="2712845"/>
    <lineage>
        <taxon>Bacteria</taxon>
        <taxon>Bacillati</taxon>
        <taxon>Cyanobacteriota</taxon>
        <taxon>Cyanophyceae</taxon>
        <taxon>Nostocales</taxon>
        <taxon>Hapalosiphonaceae</taxon>
        <taxon>Aetokthonos</taxon>
    </lineage>
</organism>